<organism evidence="2 3">
    <name type="scientific">Marinomonas hwangdonensis</name>
    <dbReference type="NCBI Taxonomy" id="1053647"/>
    <lineage>
        <taxon>Bacteria</taxon>
        <taxon>Pseudomonadati</taxon>
        <taxon>Pseudomonadota</taxon>
        <taxon>Gammaproteobacteria</taxon>
        <taxon>Oceanospirillales</taxon>
        <taxon>Oceanospirillaceae</taxon>
        <taxon>Marinomonas</taxon>
    </lineage>
</organism>
<evidence type="ECO:0000313" key="3">
    <source>
        <dbReference type="Proteomes" id="UP000280507"/>
    </source>
</evidence>
<dbReference type="OrthoDB" id="6107516at2"/>
<sequence length="290" mass="33007">MQFSIYLNQPRAQEWGLNLAQAVFFSYLYEAQSWCDSEIINDQVYYWISKEKVIQELPILSDKPDTIKRYLNTLETAGLILRKVISNRIFVAITEKGKLWNRTDKTPKTTQKEIKPSREKNPPLGPQVGKNIPTKGGNKSPLGREKFPPYQYTNDQPTNNQIDKSKPKGSAKPSVLEKLSAQYPTIEHESIQFALDHRAAKKAAMTDRGSKLFFDEVLNCSYELGISPERVIDIVINRDWKGINTEWVRKHLIDNAPPAQQQLAIAPNNLAPNNRQGVNDALGNISDTNW</sequence>
<evidence type="ECO:0000256" key="1">
    <source>
        <dbReference type="SAM" id="MobiDB-lite"/>
    </source>
</evidence>
<dbReference type="RefSeq" id="WP_123094314.1">
    <property type="nucleotide sequence ID" value="NZ_RIZG01000001.1"/>
</dbReference>
<gene>
    <name evidence="2" type="ORF">EBI00_02410</name>
</gene>
<name>A0A3M8QA83_9GAMM</name>
<feature type="compositionally biased region" description="Polar residues" evidence="1">
    <location>
        <begin position="151"/>
        <end position="162"/>
    </location>
</feature>
<evidence type="ECO:0000313" key="2">
    <source>
        <dbReference type="EMBL" id="RNF52973.1"/>
    </source>
</evidence>
<proteinExistence type="predicted"/>
<dbReference type="Proteomes" id="UP000280507">
    <property type="component" value="Unassembled WGS sequence"/>
</dbReference>
<feature type="region of interest" description="Disordered" evidence="1">
    <location>
        <begin position="269"/>
        <end position="290"/>
    </location>
</feature>
<reference evidence="2 3" key="1">
    <citation type="journal article" date="2012" name="Int. J. Syst. Evol. Microbiol.">
        <title>Marinomonas hwangdonensis sp. nov., isolated from seawater.</title>
        <authorList>
            <person name="Jung Y.T."/>
            <person name="Oh T.K."/>
            <person name="Yoon J.H."/>
        </authorList>
    </citation>
    <scope>NUCLEOTIDE SEQUENCE [LARGE SCALE GENOMIC DNA]</scope>
    <source>
        <strain evidence="2 3">HDW-15</strain>
    </source>
</reference>
<dbReference type="EMBL" id="RIZG01000001">
    <property type="protein sequence ID" value="RNF52973.1"/>
    <property type="molecule type" value="Genomic_DNA"/>
</dbReference>
<protein>
    <submittedName>
        <fullName evidence="2">Uncharacterized protein</fullName>
    </submittedName>
</protein>
<comment type="caution">
    <text evidence="2">The sequence shown here is derived from an EMBL/GenBank/DDBJ whole genome shotgun (WGS) entry which is preliminary data.</text>
</comment>
<dbReference type="AlphaFoldDB" id="A0A3M8QA83"/>
<feature type="compositionally biased region" description="Basic and acidic residues" evidence="1">
    <location>
        <begin position="102"/>
        <end position="121"/>
    </location>
</feature>
<feature type="region of interest" description="Disordered" evidence="1">
    <location>
        <begin position="102"/>
        <end position="174"/>
    </location>
</feature>
<keyword evidence="3" id="KW-1185">Reference proteome</keyword>
<accession>A0A3M8QA83</accession>